<reference evidence="2 3" key="1">
    <citation type="submission" date="2020-08" db="EMBL/GenBank/DDBJ databases">
        <title>Plant Genome Project.</title>
        <authorList>
            <person name="Zhang R.-G."/>
        </authorList>
    </citation>
    <scope>NUCLEOTIDE SEQUENCE [LARGE SCALE GENOMIC DNA]</scope>
    <source>
        <tissue evidence="2">Rhizome</tissue>
    </source>
</reference>
<proteinExistence type="predicted"/>
<organism evidence="2 3">
    <name type="scientific">Zingiber officinale</name>
    <name type="common">Ginger</name>
    <name type="synonym">Amomum zingiber</name>
    <dbReference type="NCBI Taxonomy" id="94328"/>
    <lineage>
        <taxon>Eukaryota</taxon>
        <taxon>Viridiplantae</taxon>
        <taxon>Streptophyta</taxon>
        <taxon>Embryophyta</taxon>
        <taxon>Tracheophyta</taxon>
        <taxon>Spermatophyta</taxon>
        <taxon>Magnoliopsida</taxon>
        <taxon>Liliopsida</taxon>
        <taxon>Zingiberales</taxon>
        <taxon>Zingiberaceae</taxon>
        <taxon>Zingiber</taxon>
    </lineage>
</organism>
<evidence type="ECO:0000313" key="2">
    <source>
        <dbReference type="EMBL" id="KAG6505217.1"/>
    </source>
</evidence>
<comment type="caution">
    <text evidence="2">The sequence shown here is derived from an EMBL/GenBank/DDBJ whole genome shotgun (WGS) entry which is preliminary data.</text>
</comment>
<keyword evidence="1" id="KW-1133">Transmembrane helix</keyword>
<accession>A0A8J5GSC5</accession>
<keyword evidence="1" id="KW-0472">Membrane</keyword>
<sequence>MEGEGIIHKQVEANKIQIHLTEKEEGSFRALTPDLRGYDDSFAPPDVASYFVFHVVGNLVALLDALALPQVMIALALGKEVDWNAMRMR</sequence>
<protein>
    <submittedName>
        <fullName evidence="2">Uncharacterized protein</fullName>
    </submittedName>
</protein>
<dbReference type="EMBL" id="JACMSC010000010">
    <property type="protein sequence ID" value="KAG6505217.1"/>
    <property type="molecule type" value="Genomic_DNA"/>
</dbReference>
<keyword evidence="1" id="KW-0812">Transmembrane</keyword>
<feature type="transmembrane region" description="Helical" evidence="1">
    <location>
        <begin position="51"/>
        <end position="78"/>
    </location>
</feature>
<gene>
    <name evidence="2" type="ORF">ZIOFF_037571</name>
</gene>
<dbReference type="AlphaFoldDB" id="A0A8J5GSC5"/>
<dbReference type="SUPFAM" id="SSF53474">
    <property type="entry name" value="alpha/beta-Hydrolases"/>
    <property type="match status" value="1"/>
</dbReference>
<dbReference type="Proteomes" id="UP000734854">
    <property type="component" value="Unassembled WGS sequence"/>
</dbReference>
<dbReference type="InterPro" id="IPR029058">
    <property type="entry name" value="AB_hydrolase_fold"/>
</dbReference>
<dbReference type="Gene3D" id="3.40.50.1820">
    <property type="entry name" value="alpha/beta hydrolase"/>
    <property type="match status" value="1"/>
</dbReference>
<name>A0A8J5GSC5_ZINOF</name>
<evidence type="ECO:0000313" key="3">
    <source>
        <dbReference type="Proteomes" id="UP000734854"/>
    </source>
</evidence>
<evidence type="ECO:0000256" key="1">
    <source>
        <dbReference type="SAM" id="Phobius"/>
    </source>
</evidence>
<keyword evidence="3" id="KW-1185">Reference proteome</keyword>